<dbReference type="Proteomes" id="UP001272987">
    <property type="component" value="Unassembled WGS sequence"/>
</dbReference>
<dbReference type="EMBL" id="JARAWC010000022">
    <property type="protein sequence ID" value="MDX2963497.1"/>
    <property type="molecule type" value="Genomic_DNA"/>
</dbReference>
<dbReference type="Proteomes" id="UP001282288">
    <property type="component" value="Unassembled WGS sequence"/>
</dbReference>
<keyword evidence="3" id="KW-1185">Reference proteome</keyword>
<dbReference type="RefSeq" id="WP_158002781.1">
    <property type="nucleotide sequence ID" value="NZ_BCMK01000088.1"/>
</dbReference>
<dbReference type="EMBL" id="JARAWP010000007">
    <property type="protein sequence ID" value="MDX3018794.1"/>
    <property type="molecule type" value="Genomic_DNA"/>
</dbReference>
<name>A0AAP6EHS9_9ACTN</name>
<gene>
    <name evidence="1" type="ORF">PV399_27800</name>
    <name evidence="2" type="ORF">PV666_12965</name>
</gene>
<dbReference type="AlphaFoldDB" id="A0AAP6EHS9"/>
<evidence type="ECO:0000313" key="3">
    <source>
        <dbReference type="Proteomes" id="UP001272987"/>
    </source>
</evidence>
<reference evidence="1 3" key="1">
    <citation type="journal article" date="2023" name="Microb. Genom.">
        <title>Mesoterricola silvestris gen. nov., sp. nov., Mesoterricola sediminis sp. nov., Geothrix oryzae sp. nov., Geothrix edaphica sp. nov., Geothrix rubra sp. nov., and Geothrix limicola sp. nov., six novel members of Acidobacteriota isolated from soils.</title>
        <authorList>
            <person name="Weisberg A.J."/>
            <person name="Pearce E."/>
            <person name="Kramer C.G."/>
            <person name="Chang J.H."/>
            <person name="Clarke C.R."/>
        </authorList>
    </citation>
    <scope>NUCLEOTIDE SEQUENCE</scope>
    <source>
        <strain evidence="2 3">NB05-1H</strain>
        <strain evidence="1">NRRL_B-16521</strain>
    </source>
</reference>
<dbReference type="GeneID" id="69813159"/>
<evidence type="ECO:0000313" key="4">
    <source>
        <dbReference type="Proteomes" id="UP001282288"/>
    </source>
</evidence>
<evidence type="ECO:0000313" key="1">
    <source>
        <dbReference type="EMBL" id="MDX2963497.1"/>
    </source>
</evidence>
<evidence type="ECO:0000313" key="2">
    <source>
        <dbReference type="EMBL" id="MDX3018794.1"/>
    </source>
</evidence>
<sequence>MRKHRTLAGALIFIPLLLVVGLTADPTGDLPWTSVSVSENDLPWT</sequence>
<proteinExistence type="predicted"/>
<organism evidence="1 4">
    <name type="scientific">Streptomyces acidiscabies</name>
    <dbReference type="NCBI Taxonomy" id="42234"/>
    <lineage>
        <taxon>Bacteria</taxon>
        <taxon>Bacillati</taxon>
        <taxon>Actinomycetota</taxon>
        <taxon>Actinomycetes</taxon>
        <taxon>Kitasatosporales</taxon>
        <taxon>Streptomycetaceae</taxon>
        <taxon>Streptomyces</taxon>
    </lineage>
</organism>
<accession>A0AAP6EHS9</accession>
<protein>
    <submittedName>
        <fullName evidence="1">Uncharacterized protein</fullName>
    </submittedName>
</protein>
<comment type="caution">
    <text evidence="1">The sequence shown here is derived from an EMBL/GenBank/DDBJ whole genome shotgun (WGS) entry which is preliminary data.</text>
</comment>